<gene>
    <name evidence="7" type="ORF">BXP70_08780</name>
</gene>
<evidence type="ECO:0000256" key="2">
    <source>
        <dbReference type="ARBA" id="ARBA00012581"/>
    </source>
</evidence>
<name>A0A243WHN9_9BACT</name>
<dbReference type="GO" id="GO:0008081">
    <property type="term" value="F:phosphoric diester hydrolase activity"/>
    <property type="evidence" value="ECO:0007669"/>
    <property type="project" value="InterPro"/>
</dbReference>
<comment type="caution">
    <text evidence="7">The sequence shown here is derived from an EMBL/GenBank/DDBJ whole genome shotgun (WGS) entry which is preliminary data.</text>
</comment>
<evidence type="ECO:0000313" key="8">
    <source>
        <dbReference type="Proteomes" id="UP000194873"/>
    </source>
</evidence>
<dbReference type="InterPro" id="IPR017946">
    <property type="entry name" value="PLC-like_Pdiesterase_TIM-brl"/>
</dbReference>
<proteinExistence type="predicted"/>
<dbReference type="PANTHER" id="PTHR13593">
    <property type="match status" value="1"/>
</dbReference>
<dbReference type="Proteomes" id="UP000194873">
    <property type="component" value="Unassembled WGS sequence"/>
</dbReference>
<evidence type="ECO:0000256" key="5">
    <source>
        <dbReference type="ARBA" id="ARBA00030782"/>
    </source>
</evidence>
<dbReference type="GO" id="GO:0004436">
    <property type="term" value="F:phosphatidylinositol diacylglycerol-lyase activity"/>
    <property type="evidence" value="ECO:0007669"/>
    <property type="project" value="UniProtKB-EC"/>
</dbReference>
<dbReference type="EC" id="4.6.1.13" evidence="2"/>
<evidence type="ECO:0000313" key="7">
    <source>
        <dbReference type="EMBL" id="OUJ74997.1"/>
    </source>
</evidence>
<comment type="catalytic activity">
    <reaction evidence="1">
        <text>a 1,2-diacyl-sn-glycero-3-phospho-(1D-myo-inositol) = 1D-myo-inositol 1,2-cyclic phosphate + a 1,2-diacyl-sn-glycerol</text>
        <dbReference type="Rhea" id="RHEA:17093"/>
        <dbReference type="ChEBI" id="CHEBI:17815"/>
        <dbReference type="ChEBI" id="CHEBI:57880"/>
        <dbReference type="ChEBI" id="CHEBI:58484"/>
        <dbReference type="EC" id="4.6.1.13"/>
    </reaction>
</comment>
<dbReference type="PROSITE" id="PS50007">
    <property type="entry name" value="PIPLC_X_DOMAIN"/>
    <property type="match status" value="1"/>
</dbReference>
<evidence type="ECO:0000256" key="3">
    <source>
        <dbReference type="ARBA" id="ARBA00019758"/>
    </source>
</evidence>
<dbReference type="Gene3D" id="3.20.20.190">
    <property type="entry name" value="Phosphatidylinositol (PI) phosphodiesterase"/>
    <property type="match status" value="1"/>
</dbReference>
<sequence length="315" mass="34148">MALACAGVLLFSSCEKQDGMQPENSVLGSADSTHDAVAYSLTNWMSSVSSTVSLSQLSIPGTHDSGALYEPVSGTAKCQNLTIAQQLNAGVRFLDVRCRHIDNGFAIHHGAIYQNLNFADVRNACLAFLNANPTECIIMSIKEEHTPSNNTRTFEQTLDTYLRENPDKWYLGASVPALSQVRGKIVLLRRFSAAATPKGIDATAWLDNTTFDINTAAATLRVQDQYKVSDNAAKWTAMTQLFSAAKAAAPGRLYINYASGYKPGLFGIPNINTVANDINSRLSTFFGAQTTGHYGIVPMDFADANRSNLIVKTNY</sequence>
<dbReference type="CDD" id="cd08586">
    <property type="entry name" value="PI-PLCc_BcPLC_like"/>
    <property type="match status" value="1"/>
</dbReference>
<organism evidence="7 8">
    <name type="scientific">Hymenobacter crusticola</name>
    <dbReference type="NCBI Taxonomy" id="1770526"/>
    <lineage>
        <taxon>Bacteria</taxon>
        <taxon>Pseudomonadati</taxon>
        <taxon>Bacteroidota</taxon>
        <taxon>Cytophagia</taxon>
        <taxon>Cytophagales</taxon>
        <taxon>Hymenobacteraceae</taxon>
        <taxon>Hymenobacter</taxon>
    </lineage>
</organism>
<dbReference type="Pfam" id="PF00388">
    <property type="entry name" value="PI-PLC-X"/>
    <property type="match status" value="1"/>
</dbReference>
<dbReference type="EMBL" id="MTSE01000003">
    <property type="protein sequence ID" value="OUJ74997.1"/>
    <property type="molecule type" value="Genomic_DNA"/>
</dbReference>
<protein>
    <recommendedName>
        <fullName evidence="3">1-phosphatidylinositol phosphodiesterase</fullName>
        <ecNumber evidence="2">4.6.1.13</ecNumber>
    </recommendedName>
    <alternativeName>
        <fullName evidence="4">Phosphatidylinositol diacylglycerol-lyase</fullName>
    </alternativeName>
    <alternativeName>
        <fullName evidence="5">Phosphatidylinositol-specific phospholipase C</fullName>
    </alternativeName>
</protein>
<dbReference type="OrthoDB" id="7191982at2"/>
<dbReference type="AlphaFoldDB" id="A0A243WHN9"/>
<keyword evidence="7" id="KW-0456">Lyase</keyword>
<reference evidence="7 8" key="1">
    <citation type="submission" date="2017-01" db="EMBL/GenBank/DDBJ databases">
        <title>A new Hymenobacter.</title>
        <authorList>
            <person name="Liang Y."/>
            <person name="Feng F."/>
        </authorList>
    </citation>
    <scope>NUCLEOTIDE SEQUENCE [LARGE SCALE GENOMIC DNA]</scope>
    <source>
        <strain evidence="7">MIMBbqt21</strain>
    </source>
</reference>
<dbReference type="PANTHER" id="PTHR13593:SF113">
    <property type="entry name" value="SI:DKEY-266F7.9"/>
    <property type="match status" value="1"/>
</dbReference>
<dbReference type="SMART" id="SM00148">
    <property type="entry name" value="PLCXc"/>
    <property type="match status" value="1"/>
</dbReference>
<dbReference type="InterPro" id="IPR000909">
    <property type="entry name" value="PLipase_C_PInositol-sp_X_dom"/>
</dbReference>
<evidence type="ECO:0000256" key="1">
    <source>
        <dbReference type="ARBA" id="ARBA00001316"/>
    </source>
</evidence>
<feature type="domain" description="Phosphatidylinositol-specific phospholipase C X" evidence="6">
    <location>
        <begin position="54"/>
        <end position="190"/>
    </location>
</feature>
<dbReference type="GO" id="GO:0006629">
    <property type="term" value="P:lipid metabolic process"/>
    <property type="evidence" value="ECO:0007669"/>
    <property type="project" value="InterPro"/>
</dbReference>
<dbReference type="SUPFAM" id="SSF51695">
    <property type="entry name" value="PLC-like phosphodiesterases"/>
    <property type="match status" value="1"/>
</dbReference>
<dbReference type="InterPro" id="IPR051057">
    <property type="entry name" value="PI-PLC_domain"/>
</dbReference>
<keyword evidence="8" id="KW-1185">Reference proteome</keyword>
<evidence type="ECO:0000259" key="6">
    <source>
        <dbReference type="SMART" id="SM00148"/>
    </source>
</evidence>
<accession>A0A243WHN9</accession>
<evidence type="ECO:0000256" key="4">
    <source>
        <dbReference type="ARBA" id="ARBA00030474"/>
    </source>
</evidence>